<evidence type="ECO:0000313" key="1">
    <source>
        <dbReference type="EMBL" id="CAH1733009.1"/>
    </source>
</evidence>
<reference evidence="1" key="1">
    <citation type="submission" date="2022-02" db="EMBL/GenBank/DDBJ databases">
        <authorList>
            <person name="King R."/>
        </authorList>
    </citation>
    <scope>NUCLEOTIDE SEQUENCE</scope>
</reference>
<protein>
    <submittedName>
        <fullName evidence="1">Uncharacterized protein</fullName>
    </submittedName>
</protein>
<proteinExistence type="predicted"/>
<name>A0A9P0J8N5_APHGO</name>
<accession>A0A9P0J8N5</accession>
<organism evidence="1 2">
    <name type="scientific">Aphis gossypii</name>
    <name type="common">Cotton aphid</name>
    <dbReference type="NCBI Taxonomy" id="80765"/>
    <lineage>
        <taxon>Eukaryota</taxon>
        <taxon>Metazoa</taxon>
        <taxon>Ecdysozoa</taxon>
        <taxon>Arthropoda</taxon>
        <taxon>Hexapoda</taxon>
        <taxon>Insecta</taxon>
        <taxon>Pterygota</taxon>
        <taxon>Neoptera</taxon>
        <taxon>Paraneoptera</taxon>
        <taxon>Hemiptera</taxon>
        <taxon>Sternorrhyncha</taxon>
        <taxon>Aphidomorpha</taxon>
        <taxon>Aphidoidea</taxon>
        <taxon>Aphididae</taxon>
        <taxon>Aphidini</taxon>
        <taxon>Aphis</taxon>
        <taxon>Aphis</taxon>
    </lineage>
</organism>
<evidence type="ECO:0000313" key="2">
    <source>
        <dbReference type="Proteomes" id="UP001154329"/>
    </source>
</evidence>
<dbReference type="AlphaFoldDB" id="A0A9P0J8N5"/>
<sequence length="454" mass="50773">MKSQSNIVLSSDGAWSIFENDSDTSLSVHKADNVKSTHLDQGNVGDKLRILPKIIPTKLNSDPIKYNKSTSWSCKASKKVPKDRSCDLKKESTAASVFQSLTGKKSESKVLKDDLEDKLTVNKKHYHKKTDSLVAGRDLPGPKCNIRQRILSKIIPTKVYDCVSKSKLQSLTACKNSKPHALLGDVKDKLAANTKHYHKKTDSLVAGRDLPGPKCNIRQRILPKIIPTKVYDCVSKSKLQSLTACKNSKPHALLGDVKDKLAANTKHYHKTTDCLVAGRKLPGEKIHVRPRVSPKTTPVEFYDGSISTSVSSKISDPKIRSINTINTYKCHTCCVCSDAKKHHYAYSGGDVKNQCVAYKTSVEKNYDRYTYNGSSSKLAKLTNERFSFLNKKSKKKQIINIYTNNTNKVKKPAPLARKSSSFINRQAREKEVDRTNFILMKKLLHVKPSISTFH</sequence>
<keyword evidence="2" id="KW-1185">Reference proteome</keyword>
<gene>
    <name evidence="1" type="ORF">APHIGO_LOCUS9400</name>
</gene>
<dbReference type="Proteomes" id="UP001154329">
    <property type="component" value="Chromosome 3"/>
</dbReference>
<dbReference type="EMBL" id="OU899036">
    <property type="protein sequence ID" value="CAH1733009.1"/>
    <property type="molecule type" value="Genomic_DNA"/>
</dbReference>
<reference evidence="1" key="2">
    <citation type="submission" date="2022-10" db="EMBL/GenBank/DDBJ databases">
        <authorList>
            <consortium name="ENA_rothamsted_submissions"/>
            <consortium name="culmorum"/>
            <person name="King R."/>
        </authorList>
    </citation>
    <scope>NUCLEOTIDE SEQUENCE</scope>
</reference>